<dbReference type="EMBL" id="OX458932">
    <property type="protein sequence ID" value="CAI9085261.1"/>
    <property type="molecule type" value="Genomic_DNA"/>
</dbReference>
<reference evidence="2" key="1">
    <citation type="submission" date="2023-03" db="EMBL/GenBank/DDBJ databases">
        <authorList>
            <person name="Cremers G."/>
            <person name="Picone N."/>
        </authorList>
    </citation>
    <scope>NUCLEOTIDE SEQUENCE</scope>
    <source>
        <strain evidence="2">Sample_alias</strain>
    </source>
</reference>
<dbReference type="Gene3D" id="3.40.30.10">
    <property type="entry name" value="Glutaredoxin"/>
    <property type="match status" value="1"/>
</dbReference>
<gene>
    <name evidence="2" type="primary">dsbG</name>
    <name evidence="2" type="ORF">MFUM_0884</name>
</gene>
<accession>A0ABN8XFU4</accession>
<dbReference type="Pfam" id="PF13462">
    <property type="entry name" value="Thioredoxin_4"/>
    <property type="match status" value="1"/>
</dbReference>
<evidence type="ECO:0000313" key="2">
    <source>
        <dbReference type="EMBL" id="CAI9085261.1"/>
    </source>
</evidence>
<evidence type="ECO:0000259" key="1">
    <source>
        <dbReference type="Pfam" id="PF13462"/>
    </source>
</evidence>
<sequence>MDKIFFLFLFCFFTIVALLWGHPAGTLSNGERASAEGPGKYLFPLVGDWIKGPVRAPAFLIEYVDFQCPVCKRYNEINKQLLKDYQGRLLIIYRHKPSPTHPYSFIAALSAEAAGKEGCFWQMTDLLFEKQDEWANAQDPWKLFRQYAQSLNIDDEHFLRNLKDPQLQKKIYKDIQSSLALGATTIPSFFLNAERIPNPQSYEDFKILIEASLIKSKKTQVHEHADIRVVLDGKPVDFSLPKFQSKYGQELDPYVHLHHGNGKVLHKHKNGINLGYFFKTLGMDFGKDHFTLDTGKRFEPSGNKVLLLFVNGRKEPLMDAYEPKDLDRILLYFGPNSEELIAKELALVSDEACIYSLKCPQRGMPPEEECTGQLGSDCQ</sequence>
<protein>
    <submittedName>
        <fullName evidence="2">Protein-disulfide isomerase</fullName>
    </submittedName>
</protein>
<dbReference type="CDD" id="cd02972">
    <property type="entry name" value="DsbA_family"/>
    <property type="match status" value="1"/>
</dbReference>
<evidence type="ECO:0000313" key="3">
    <source>
        <dbReference type="Proteomes" id="UP001161497"/>
    </source>
</evidence>
<dbReference type="InterPro" id="IPR012336">
    <property type="entry name" value="Thioredoxin-like_fold"/>
</dbReference>
<dbReference type="Proteomes" id="UP001161497">
    <property type="component" value="Chromosome"/>
</dbReference>
<feature type="domain" description="Thioredoxin-like fold" evidence="1">
    <location>
        <begin position="51"/>
        <end position="210"/>
    </location>
</feature>
<organism evidence="2 3">
    <name type="scientific">Candidatus Methylacidiphilum fumarolicum</name>
    <dbReference type="NCBI Taxonomy" id="591154"/>
    <lineage>
        <taxon>Bacteria</taxon>
        <taxon>Pseudomonadati</taxon>
        <taxon>Verrucomicrobiota</taxon>
        <taxon>Methylacidiphilae</taxon>
        <taxon>Methylacidiphilales</taxon>
        <taxon>Methylacidiphilaceae</taxon>
        <taxon>Methylacidiphilum (ex Ratnadevi et al. 2023)</taxon>
    </lineage>
</organism>
<dbReference type="SUPFAM" id="SSF52833">
    <property type="entry name" value="Thioredoxin-like"/>
    <property type="match status" value="1"/>
</dbReference>
<proteinExistence type="predicted"/>
<name>A0ABN8XFU4_9BACT</name>
<keyword evidence="3" id="KW-1185">Reference proteome</keyword>
<dbReference type="GO" id="GO:0016853">
    <property type="term" value="F:isomerase activity"/>
    <property type="evidence" value="ECO:0007669"/>
    <property type="project" value="UniProtKB-KW"/>
</dbReference>
<keyword evidence="2" id="KW-0413">Isomerase</keyword>
<dbReference type="InterPro" id="IPR036249">
    <property type="entry name" value="Thioredoxin-like_sf"/>
</dbReference>